<gene>
    <name evidence="9" type="ORF">AKAME5_002857900</name>
</gene>
<reference evidence="9" key="1">
    <citation type="submission" date="2022-08" db="EMBL/GenBank/DDBJ databases">
        <title>Genome sequencing of akame (Lates japonicus).</title>
        <authorList>
            <person name="Hashiguchi Y."/>
            <person name="Takahashi H."/>
        </authorList>
    </citation>
    <scope>NUCLEOTIDE SEQUENCE</scope>
    <source>
        <strain evidence="9">Kochi</strain>
    </source>
</reference>
<dbReference type="AlphaFoldDB" id="A0AAD3MKR7"/>
<evidence type="ECO:0000313" key="9">
    <source>
        <dbReference type="EMBL" id="GLD55586.1"/>
    </source>
</evidence>
<dbReference type="Proteomes" id="UP001279410">
    <property type="component" value="Unassembled WGS sequence"/>
</dbReference>
<dbReference type="PANTHER" id="PTHR22770:SF45">
    <property type="entry name" value="RANBP-TYPE AND C3HC4-TYPE ZINC FINGER-CONTAINING PROTEIN 1"/>
    <property type="match status" value="1"/>
</dbReference>
<comment type="caution">
    <text evidence="9">The sequence shown here is derived from an EMBL/GenBank/DDBJ whole genome shotgun (WGS) entry which is preliminary data.</text>
</comment>
<dbReference type="Pfam" id="PF00641">
    <property type="entry name" value="Zn_ribbon_RanBP"/>
    <property type="match status" value="1"/>
</dbReference>
<keyword evidence="4" id="KW-0833">Ubl conjugation pathway</keyword>
<organism evidence="9 10">
    <name type="scientific">Lates japonicus</name>
    <name type="common">Japanese lates</name>
    <dbReference type="NCBI Taxonomy" id="270547"/>
    <lineage>
        <taxon>Eukaryota</taxon>
        <taxon>Metazoa</taxon>
        <taxon>Chordata</taxon>
        <taxon>Craniata</taxon>
        <taxon>Vertebrata</taxon>
        <taxon>Euteleostomi</taxon>
        <taxon>Actinopterygii</taxon>
        <taxon>Neopterygii</taxon>
        <taxon>Teleostei</taxon>
        <taxon>Neoteleostei</taxon>
        <taxon>Acanthomorphata</taxon>
        <taxon>Carangaria</taxon>
        <taxon>Carangaria incertae sedis</taxon>
        <taxon>Centropomidae</taxon>
        <taxon>Lates</taxon>
    </lineage>
</organism>
<evidence type="ECO:0000313" key="10">
    <source>
        <dbReference type="Proteomes" id="UP001279410"/>
    </source>
</evidence>
<proteinExistence type="predicted"/>
<dbReference type="EMBL" id="BRZM01004214">
    <property type="protein sequence ID" value="GLD55586.1"/>
    <property type="molecule type" value="Genomic_DNA"/>
</dbReference>
<dbReference type="GO" id="GO:0043123">
    <property type="term" value="P:positive regulation of canonical NF-kappaB signal transduction"/>
    <property type="evidence" value="ECO:0007669"/>
    <property type="project" value="TreeGrafter"/>
</dbReference>
<evidence type="ECO:0000256" key="3">
    <source>
        <dbReference type="ARBA" id="ARBA00022771"/>
    </source>
</evidence>
<accession>A0AAD3MKR7</accession>
<dbReference type="SMART" id="SM00547">
    <property type="entry name" value="ZnF_RBZ"/>
    <property type="match status" value="1"/>
</dbReference>
<sequence length="250" mass="28015">MSSLIESSISTYILSILTPLFARLYPPAGNVRAIQPEQREFTPTTWAQHRRGNGHYIFTEPGRPLSAQRPWRAGRRRVDAPRHASSLISPRGGLSWLTAQPVSHSGSVQAQTTDQDRRPYTTLPPKLHTSSGTGGSERGNVSEIRDLINLEMPQLNEALSPNTSSTQGWSCPSCTYINKPTRPGCEICSTNRPESYVIPGGYRPDALELRRIQQEKEAIRQYQQEKGRRELLRSAGAQNNSLLYNLDQDY</sequence>
<dbReference type="GO" id="GO:0008270">
    <property type="term" value="F:zinc ion binding"/>
    <property type="evidence" value="ECO:0007669"/>
    <property type="project" value="UniProtKB-KW"/>
</dbReference>
<keyword evidence="2" id="KW-0479">Metal-binding</keyword>
<comment type="pathway">
    <text evidence="1">Protein modification; protein ubiquitination.</text>
</comment>
<feature type="compositionally biased region" description="Polar residues" evidence="7">
    <location>
        <begin position="101"/>
        <end position="113"/>
    </location>
</feature>
<evidence type="ECO:0000256" key="4">
    <source>
        <dbReference type="ARBA" id="ARBA00022786"/>
    </source>
</evidence>
<evidence type="ECO:0000256" key="5">
    <source>
        <dbReference type="ARBA" id="ARBA00022833"/>
    </source>
</evidence>
<evidence type="ECO:0000259" key="8">
    <source>
        <dbReference type="PROSITE" id="PS50199"/>
    </source>
</evidence>
<dbReference type="InterPro" id="IPR036443">
    <property type="entry name" value="Znf_RanBP2_sf"/>
</dbReference>
<dbReference type="GO" id="GO:0097039">
    <property type="term" value="P:protein linear polyubiquitination"/>
    <property type="evidence" value="ECO:0007669"/>
    <property type="project" value="TreeGrafter"/>
</dbReference>
<name>A0AAD3MKR7_LATJO</name>
<dbReference type="GO" id="GO:0004842">
    <property type="term" value="F:ubiquitin-protein transferase activity"/>
    <property type="evidence" value="ECO:0007669"/>
    <property type="project" value="TreeGrafter"/>
</dbReference>
<feature type="region of interest" description="Disordered" evidence="7">
    <location>
        <begin position="101"/>
        <end position="140"/>
    </location>
</feature>
<dbReference type="GO" id="GO:0043161">
    <property type="term" value="P:proteasome-mediated ubiquitin-dependent protein catabolic process"/>
    <property type="evidence" value="ECO:0007669"/>
    <property type="project" value="TreeGrafter"/>
</dbReference>
<keyword evidence="3 6" id="KW-0863">Zinc-finger</keyword>
<evidence type="ECO:0000256" key="2">
    <source>
        <dbReference type="ARBA" id="ARBA00022723"/>
    </source>
</evidence>
<dbReference type="Gene3D" id="2.30.30.380">
    <property type="entry name" value="Zn-finger domain of Sec23/24"/>
    <property type="match status" value="1"/>
</dbReference>
<protein>
    <submittedName>
        <fullName evidence="9">RanBP-type and C3HC4-type zinc finger-containing protein 1-like protein</fullName>
    </submittedName>
</protein>
<dbReference type="PROSITE" id="PS01358">
    <property type="entry name" value="ZF_RANBP2_1"/>
    <property type="match status" value="1"/>
</dbReference>
<dbReference type="PROSITE" id="PS50199">
    <property type="entry name" value="ZF_RANBP2_2"/>
    <property type="match status" value="1"/>
</dbReference>
<keyword evidence="10" id="KW-1185">Reference proteome</keyword>
<dbReference type="PANTHER" id="PTHR22770">
    <property type="entry name" value="UBIQUITIN CONJUGATING ENZYME 7 INTERACTING PROTEIN-RELATED"/>
    <property type="match status" value="1"/>
</dbReference>
<dbReference type="SUPFAM" id="SSF90209">
    <property type="entry name" value="Ran binding protein zinc finger-like"/>
    <property type="match status" value="1"/>
</dbReference>
<dbReference type="GO" id="GO:0043130">
    <property type="term" value="F:ubiquitin binding"/>
    <property type="evidence" value="ECO:0007669"/>
    <property type="project" value="TreeGrafter"/>
</dbReference>
<dbReference type="InterPro" id="IPR001876">
    <property type="entry name" value="Znf_RanBP2"/>
</dbReference>
<dbReference type="InterPro" id="IPR051628">
    <property type="entry name" value="LUBAC_E3_Ligases"/>
</dbReference>
<evidence type="ECO:0000256" key="6">
    <source>
        <dbReference type="PROSITE-ProRule" id="PRU00322"/>
    </source>
</evidence>
<dbReference type="FunFam" id="2.30.30.380:FF:000007">
    <property type="entry name" value="RanBP-type and C3HC4-type zinc finger-containing protein 1"/>
    <property type="match status" value="1"/>
</dbReference>
<evidence type="ECO:0000256" key="1">
    <source>
        <dbReference type="ARBA" id="ARBA00004906"/>
    </source>
</evidence>
<feature type="domain" description="RanBP2-type" evidence="8">
    <location>
        <begin position="165"/>
        <end position="194"/>
    </location>
</feature>
<keyword evidence="5" id="KW-0862">Zinc</keyword>
<evidence type="ECO:0000256" key="7">
    <source>
        <dbReference type="SAM" id="MobiDB-lite"/>
    </source>
</evidence>
<dbReference type="GO" id="GO:0071797">
    <property type="term" value="C:LUBAC complex"/>
    <property type="evidence" value="ECO:0007669"/>
    <property type="project" value="TreeGrafter"/>
</dbReference>